<accession>A0A6G1IYY1</accession>
<proteinExistence type="predicted"/>
<keyword evidence="2" id="KW-1185">Reference proteome</keyword>
<organism evidence="1 2">
    <name type="scientific">Lentithecium fluviatile CBS 122367</name>
    <dbReference type="NCBI Taxonomy" id="1168545"/>
    <lineage>
        <taxon>Eukaryota</taxon>
        <taxon>Fungi</taxon>
        <taxon>Dikarya</taxon>
        <taxon>Ascomycota</taxon>
        <taxon>Pezizomycotina</taxon>
        <taxon>Dothideomycetes</taxon>
        <taxon>Pleosporomycetidae</taxon>
        <taxon>Pleosporales</taxon>
        <taxon>Massarineae</taxon>
        <taxon>Lentitheciaceae</taxon>
        <taxon>Lentithecium</taxon>
    </lineage>
</organism>
<evidence type="ECO:0000313" key="1">
    <source>
        <dbReference type="EMBL" id="KAF2683315.1"/>
    </source>
</evidence>
<dbReference type="OrthoDB" id="3685356at2759"/>
<evidence type="ECO:0000313" key="2">
    <source>
        <dbReference type="Proteomes" id="UP000799291"/>
    </source>
</evidence>
<protein>
    <submittedName>
        <fullName evidence="1">Uncharacterized protein</fullName>
    </submittedName>
</protein>
<dbReference type="AlphaFoldDB" id="A0A6G1IYY1"/>
<dbReference type="EMBL" id="MU005584">
    <property type="protein sequence ID" value="KAF2683315.1"/>
    <property type="molecule type" value="Genomic_DNA"/>
</dbReference>
<dbReference type="Proteomes" id="UP000799291">
    <property type="component" value="Unassembled WGS sequence"/>
</dbReference>
<gene>
    <name evidence="1" type="ORF">K458DRAFT_44844</name>
</gene>
<sequence length="323" mass="36124">MPLNYDSTDSFSATRQEEFEALRTAHVPRYLFTAWTSAGELVHSPTGNYMPVTEYATTHLVPAGFFYAQNERSAQNVEGQPFYDQSEANLLVMANAHVNGQNTPLTEFSTWSSSLLGTLFHAASMAHQKEKKVHVTMVDRMRLDGGALFWHAPDLLGDIGSVHEYLAHGPVRGPGFKTATWERLIHNGLNKLVPKLKARTNDKYGQDLRANIFQDAPTQISDEDIATARQVAALFGDLEIPATIILLAMSPRIVTHETGNSKYLRLNELFQGLGRYRSIGELAEESWLNRKGRIYADSESLDIKEWVILLYSLASAISIRVIE</sequence>
<reference evidence="1" key="1">
    <citation type="journal article" date="2020" name="Stud. Mycol.">
        <title>101 Dothideomycetes genomes: a test case for predicting lifestyles and emergence of pathogens.</title>
        <authorList>
            <person name="Haridas S."/>
            <person name="Albert R."/>
            <person name="Binder M."/>
            <person name="Bloem J."/>
            <person name="Labutti K."/>
            <person name="Salamov A."/>
            <person name="Andreopoulos B."/>
            <person name="Baker S."/>
            <person name="Barry K."/>
            <person name="Bills G."/>
            <person name="Bluhm B."/>
            <person name="Cannon C."/>
            <person name="Castanera R."/>
            <person name="Culley D."/>
            <person name="Daum C."/>
            <person name="Ezra D."/>
            <person name="Gonzalez J."/>
            <person name="Henrissat B."/>
            <person name="Kuo A."/>
            <person name="Liang C."/>
            <person name="Lipzen A."/>
            <person name="Lutzoni F."/>
            <person name="Magnuson J."/>
            <person name="Mondo S."/>
            <person name="Nolan M."/>
            <person name="Ohm R."/>
            <person name="Pangilinan J."/>
            <person name="Park H.-J."/>
            <person name="Ramirez L."/>
            <person name="Alfaro M."/>
            <person name="Sun H."/>
            <person name="Tritt A."/>
            <person name="Yoshinaga Y."/>
            <person name="Zwiers L.-H."/>
            <person name="Turgeon B."/>
            <person name="Goodwin S."/>
            <person name="Spatafora J."/>
            <person name="Crous P."/>
            <person name="Grigoriev I."/>
        </authorList>
    </citation>
    <scope>NUCLEOTIDE SEQUENCE</scope>
    <source>
        <strain evidence="1">CBS 122367</strain>
    </source>
</reference>
<name>A0A6G1IYY1_9PLEO</name>